<name>A0AAD5P939_9FUNG</name>
<reference evidence="1" key="1">
    <citation type="journal article" date="2022" name="IScience">
        <title>Evolution of zygomycete secretomes and the origins of terrestrial fungal ecologies.</title>
        <authorList>
            <person name="Chang Y."/>
            <person name="Wang Y."/>
            <person name="Mondo S."/>
            <person name="Ahrendt S."/>
            <person name="Andreopoulos W."/>
            <person name="Barry K."/>
            <person name="Beard J."/>
            <person name="Benny G.L."/>
            <person name="Blankenship S."/>
            <person name="Bonito G."/>
            <person name="Cuomo C."/>
            <person name="Desiro A."/>
            <person name="Gervers K.A."/>
            <person name="Hundley H."/>
            <person name="Kuo A."/>
            <person name="LaButti K."/>
            <person name="Lang B.F."/>
            <person name="Lipzen A."/>
            <person name="O'Donnell K."/>
            <person name="Pangilinan J."/>
            <person name="Reynolds N."/>
            <person name="Sandor L."/>
            <person name="Smith M.E."/>
            <person name="Tsang A."/>
            <person name="Grigoriev I.V."/>
            <person name="Stajich J.E."/>
            <person name="Spatafora J.W."/>
        </authorList>
    </citation>
    <scope>NUCLEOTIDE SEQUENCE</scope>
    <source>
        <strain evidence="1">RSA 2281</strain>
    </source>
</reference>
<evidence type="ECO:0000313" key="1">
    <source>
        <dbReference type="EMBL" id="KAI9248324.1"/>
    </source>
</evidence>
<accession>A0AAD5P939</accession>
<feature type="non-terminal residue" evidence="1">
    <location>
        <position position="196"/>
    </location>
</feature>
<proteinExistence type="predicted"/>
<sequence>MDQQPANNHQVLTKDTIQNALVHSAIPGVSALVPEQKFYVRADQKDDCLTLISELCSARWVQKNKRFGSSVIYNELLYCHRAGQYIPRREVRLAQKDSKKCGCQGCPYLGLTTEVVQSIKRQLSEGRNCRDIRMTILRQLDSVVGDSNTGQRRVHYEDVYNIMNKLKKDLYEFNQNDMLSVQIWLEEKLPQDNYII</sequence>
<dbReference type="EMBL" id="JAIXMP010000039">
    <property type="protein sequence ID" value="KAI9248324.1"/>
    <property type="molecule type" value="Genomic_DNA"/>
</dbReference>
<keyword evidence="2" id="KW-1185">Reference proteome</keyword>
<gene>
    <name evidence="1" type="ORF">BDA99DRAFT_446284</name>
</gene>
<protein>
    <submittedName>
        <fullName evidence="1">Uncharacterized protein</fullName>
    </submittedName>
</protein>
<organism evidence="1 2">
    <name type="scientific">Phascolomyces articulosus</name>
    <dbReference type="NCBI Taxonomy" id="60185"/>
    <lineage>
        <taxon>Eukaryota</taxon>
        <taxon>Fungi</taxon>
        <taxon>Fungi incertae sedis</taxon>
        <taxon>Mucoromycota</taxon>
        <taxon>Mucoromycotina</taxon>
        <taxon>Mucoromycetes</taxon>
        <taxon>Mucorales</taxon>
        <taxon>Lichtheimiaceae</taxon>
        <taxon>Phascolomyces</taxon>
    </lineage>
</organism>
<comment type="caution">
    <text evidence="1">The sequence shown here is derived from an EMBL/GenBank/DDBJ whole genome shotgun (WGS) entry which is preliminary data.</text>
</comment>
<reference evidence="1" key="2">
    <citation type="submission" date="2023-02" db="EMBL/GenBank/DDBJ databases">
        <authorList>
            <consortium name="DOE Joint Genome Institute"/>
            <person name="Mondo S.J."/>
            <person name="Chang Y."/>
            <person name="Wang Y."/>
            <person name="Ahrendt S."/>
            <person name="Andreopoulos W."/>
            <person name="Barry K."/>
            <person name="Beard J."/>
            <person name="Benny G.L."/>
            <person name="Blankenship S."/>
            <person name="Bonito G."/>
            <person name="Cuomo C."/>
            <person name="Desiro A."/>
            <person name="Gervers K.A."/>
            <person name="Hundley H."/>
            <person name="Kuo A."/>
            <person name="LaButti K."/>
            <person name="Lang B.F."/>
            <person name="Lipzen A."/>
            <person name="O'Donnell K."/>
            <person name="Pangilinan J."/>
            <person name="Reynolds N."/>
            <person name="Sandor L."/>
            <person name="Smith M.W."/>
            <person name="Tsang A."/>
            <person name="Grigoriev I.V."/>
            <person name="Stajich J.E."/>
            <person name="Spatafora J.W."/>
        </authorList>
    </citation>
    <scope>NUCLEOTIDE SEQUENCE</scope>
    <source>
        <strain evidence="1">RSA 2281</strain>
    </source>
</reference>
<dbReference type="AlphaFoldDB" id="A0AAD5P939"/>
<evidence type="ECO:0000313" key="2">
    <source>
        <dbReference type="Proteomes" id="UP001209540"/>
    </source>
</evidence>
<dbReference type="Proteomes" id="UP001209540">
    <property type="component" value="Unassembled WGS sequence"/>
</dbReference>